<evidence type="ECO:0000256" key="2">
    <source>
        <dbReference type="ARBA" id="ARBA00006275"/>
    </source>
</evidence>
<dbReference type="Pfam" id="PF14322">
    <property type="entry name" value="SusD-like_3"/>
    <property type="match status" value="1"/>
</dbReference>
<evidence type="ECO:0000259" key="6">
    <source>
        <dbReference type="Pfam" id="PF07980"/>
    </source>
</evidence>
<dbReference type="InterPro" id="IPR011990">
    <property type="entry name" value="TPR-like_helical_dom_sf"/>
</dbReference>
<dbReference type="Gene3D" id="1.25.40.390">
    <property type="match status" value="1"/>
</dbReference>
<comment type="caution">
    <text evidence="8">The sequence shown here is derived from an EMBL/GenBank/DDBJ whole genome shotgun (WGS) entry which is preliminary data.</text>
</comment>
<dbReference type="Pfam" id="PF07980">
    <property type="entry name" value="SusD_RagB"/>
    <property type="match status" value="1"/>
</dbReference>
<keyword evidence="4" id="KW-0472">Membrane</keyword>
<comment type="subcellular location">
    <subcellularLocation>
        <location evidence="1">Cell outer membrane</location>
    </subcellularLocation>
</comment>
<keyword evidence="9" id="KW-1185">Reference proteome</keyword>
<keyword evidence="5" id="KW-0998">Cell outer membrane</keyword>
<sequence length="606" mass="66669">MKIMKKSITQSLIITTLAGTVAFMSSCKKYLDLTSPSTIDQTTAFASASYTNSALIGCYNQLIGDNGYGQRMSLILTQSADDFKTSGAYNPADRRGVSLYGSNADNSEFPSPFAQSYVGAERANICIKGIQNSPLFATSALMKQYYGEALALRAMFYFDLVKNWGDVVAQFIPSADEQVFDVPVTDKKVILDQLIADLGIAENLVPWIRESGFSDTRFTRGAIKGLRARIALFRGGYLLNEATHADERSSNYLDYYKIAMQECADVMARRDEHDLNPVYENIFKSLHSATRFDDKNELMFEIGAFGGNATTDSKIGYYNGIKFNASSSIGGGGGGMLAIPTYFYEFDQLGDCRRDVTIGSWQIDANTQKTPNAFNAMSDAKFRRSWSIVIGGTAQNFGINWPVLRFADILLMYAEADNEVNGAPSGAAKSALQEVRDRAFVGFLSREPAMPTSHDDFFNAIVKERLLEFGGEGLRKYDLIRWKLSATTQQQVQAKLAQLQAGTGAYANVPSYIYYKPSAYLQGTSQAEVAAINLYGGAPNTVLFQPGLGTSSAPSGYTSVSWRASISTTSDVQAFMQYFQEGSREVFPWPTSVLTRNTKLVQKYGY</sequence>
<accession>A0A2T5J943</accession>
<evidence type="ECO:0000313" key="8">
    <source>
        <dbReference type="EMBL" id="PTQ96591.1"/>
    </source>
</evidence>
<feature type="domain" description="RagB/SusD" evidence="6">
    <location>
        <begin position="392"/>
        <end position="606"/>
    </location>
</feature>
<reference evidence="8 9" key="1">
    <citation type="submission" date="2018-04" db="EMBL/GenBank/DDBJ databases">
        <title>Genomic Encyclopedia of Archaeal and Bacterial Type Strains, Phase II (KMG-II): from individual species to whole genera.</title>
        <authorList>
            <person name="Goeker M."/>
        </authorList>
    </citation>
    <scope>NUCLEOTIDE SEQUENCE [LARGE SCALE GENOMIC DNA]</scope>
    <source>
        <strain evidence="8 9">DSM 26809</strain>
    </source>
</reference>
<evidence type="ECO:0000256" key="5">
    <source>
        <dbReference type="ARBA" id="ARBA00023237"/>
    </source>
</evidence>
<feature type="domain" description="SusD-like N-terminal" evidence="7">
    <location>
        <begin position="29"/>
        <end position="232"/>
    </location>
</feature>
<dbReference type="AlphaFoldDB" id="A0A2T5J943"/>
<evidence type="ECO:0000256" key="4">
    <source>
        <dbReference type="ARBA" id="ARBA00023136"/>
    </source>
</evidence>
<gene>
    <name evidence="8" type="ORF">C8P68_10476</name>
</gene>
<evidence type="ECO:0000256" key="3">
    <source>
        <dbReference type="ARBA" id="ARBA00022729"/>
    </source>
</evidence>
<dbReference type="SUPFAM" id="SSF48452">
    <property type="entry name" value="TPR-like"/>
    <property type="match status" value="1"/>
</dbReference>
<name>A0A2T5J943_9SPHI</name>
<comment type="similarity">
    <text evidence="2">Belongs to the SusD family.</text>
</comment>
<evidence type="ECO:0000259" key="7">
    <source>
        <dbReference type="Pfam" id="PF14322"/>
    </source>
</evidence>
<organism evidence="8 9">
    <name type="scientific">Mucilaginibacter yixingensis</name>
    <dbReference type="NCBI Taxonomy" id="1295612"/>
    <lineage>
        <taxon>Bacteria</taxon>
        <taxon>Pseudomonadati</taxon>
        <taxon>Bacteroidota</taxon>
        <taxon>Sphingobacteriia</taxon>
        <taxon>Sphingobacteriales</taxon>
        <taxon>Sphingobacteriaceae</taxon>
        <taxon>Mucilaginibacter</taxon>
    </lineage>
</organism>
<keyword evidence="3" id="KW-0732">Signal</keyword>
<proteinExistence type="inferred from homology"/>
<evidence type="ECO:0000256" key="1">
    <source>
        <dbReference type="ARBA" id="ARBA00004442"/>
    </source>
</evidence>
<protein>
    <submittedName>
        <fullName evidence="8">Putative outer membrane starch-binding protein</fullName>
    </submittedName>
</protein>
<dbReference type="EMBL" id="QAOQ01000004">
    <property type="protein sequence ID" value="PTQ96591.1"/>
    <property type="molecule type" value="Genomic_DNA"/>
</dbReference>
<evidence type="ECO:0000313" key="9">
    <source>
        <dbReference type="Proteomes" id="UP000244168"/>
    </source>
</evidence>
<dbReference type="PROSITE" id="PS51257">
    <property type="entry name" value="PROKAR_LIPOPROTEIN"/>
    <property type="match status" value="1"/>
</dbReference>
<dbReference type="InterPro" id="IPR033985">
    <property type="entry name" value="SusD-like_N"/>
</dbReference>
<dbReference type="Proteomes" id="UP000244168">
    <property type="component" value="Unassembled WGS sequence"/>
</dbReference>
<dbReference type="GO" id="GO:0009279">
    <property type="term" value="C:cell outer membrane"/>
    <property type="evidence" value="ECO:0007669"/>
    <property type="project" value="UniProtKB-SubCell"/>
</dbReference>
<dbReference type="InterPro" id="IPR012944">
    <property type="entry name" value="SusD_RagB_dom"/>
</dbReference>